<dbReference type="UniPathway" id="UPA00767">
    <property type="reaction ID" value="UER00751"/>
</dbReference>
<evidence type="ECO:0000256" key="4">
    <source>
        <dbReference type="ARBA" id="ARBA00012373"/>
    </source>
</evidence>
<keyword evidence="9 15" id="KW-1133">Transmembrane helix</keyword>
<evidence type="ECO:0000256" key="14">
    <source>
        <dbReference type="ARBA" id="ARBA00023221"/>
    </source>
</evidence>
<evidence type="ECO:0000256" key="2">
    <source>
        <dbReference type="ARBA" id="ARBA00004370"/>
    </source>
</evidence>
<accession>A0A2B7WN71</accession>
<evidence type="ECO:0000256" key="9">
    <source>
        <dbReference type="ARBA" id="ARBA00022989"/>
    </source>
</evidence>
<dbReference type="GO" id="GO:0055056">
    <property type="term" value="F:D-glucose transmembrane transporter activity"/>
    <property type="evidence" value="ECO:0007669"/>
    <property type="project" value="UniProtKB-UniRule"/>
</dbReference>
<gene>
    <name evidence="16" type="ORF">GX51_07030</name>
</gene>
<comment type="cofactor">
    <cofactor evidence="1 15">
        <name>Mg(2+)</name>
        <dbReference type="ChEBI" id="CHEBI:18420"/>
    </cofactor>
</comment>
<dbReference type="PROSITE" id="PS01045">
    <property type="entry name" value="SQUALEN_PHYTOEN_SYN_2"/>
    <property type="match status" value="1"/>
</dbReference>
<evidence type="ECO:0000256" key="5">
    <source>
        <dbReference type="ARBA" id="ARBA00022516"/>
    </source>
</evidence>
<dbReference type="OrthoDB" id="431150at2759"/>
<comment type="subcellular location">
    <subcellularLocation>
        <location evidence="2">Membrane</location>
    </subcellularLocation>
</comment>
<dbReference type="GO" id="GO:0006696">
    <property type="term" value="P:ergosterol biosynthetic process"/>
    <property type="evidence" value="ECO:0007669"/>
    <property type="project" value="TreeGrafter"/>
</dbReference>
<dbReference type="PANTHER" id="PTHR11626">
    <property type="entry name" value="FARNESYL-DIPHOSPHATE FARNESYLTRANSFERASE"/>
    <property type="match status" value="1"/>
</dbReference>
<evidence type="ECO:0000256" key="6">
    <source>
        <dbReference type="ARBA" id="ARBA00022679"/>
    </source>
</evidence>
<dbReference type="GO" id="GO:0005789">
    <property type="term" value="C:endoplasmic reticulum membrane"/>
    <property type="evidence" value="ECO:0007669"/>
    <property type="project" value="TreeGrafter"/>
</dbReference>
<comment type="catalytic activity">
    <reaction evidence="15">
        <text>2 (2E,6E)-farnesyl diphosphate + NADPH + H(+) = squalene + 2 diphosphate + NADP(+)</text>
        <dbReference type="Rhea" id="RHEA:32295"/>
        <dbReference type="ChEBI" id="CHEBI:15378"/>
        <dbReference type="ChEBI" id="CHEBI:15440"/>
        <dbReference type="ChEBI" id="CHEBI:33019"/>
        <dbReference type="ChEBI" id="CHEBI:57783"/>
        <dbReference type="ChEBI" id="CHEBI:58349"/>
        <dbReference type="ChEBI" id="CHEBI:175763"/>
        <dbReference type="EC" id="2.5.1.21"/>
    </reaction>
</comment>
<evidence type="ECO:0000256" key="10">
    <source>
        <dbReference type="ARBA" id="ARBA00023011"/>
    </source>
</evidence>
<comment type="catalytic activity">
    <reaction evidence="15">
        <text>2 (2E,6E)-farnesyl diphosphate + NADH + H(+) = squalene + 2 diphosphate + NAD(+)</text>
        <dbReference type="Rhea" id="RHEA:32299"/>
        <dbReference type="ChEBI" id="CHEBI:15378"/>
        <dbReference type="ChEBI" id="CHEBI:15440"/>
        <dbReference type="ChEBI" id="CHEBI:33019"/>
        <dbReference type="ChEBI" id="CHEBI:57540"/>
        <dbReference type="ChEBI" id="CHEBI:57945"/>
        <dbReference type="ChEBI" id="CHEBI:175763"/>
        <dbReference type="EC" id="2.5.1.21"/>
    </reaction>
</comment>
<organism evidence="16 17">
    <name type="scientific">Blastomyces parvus</name>
    <dbReference type="NCBI Taxonomy" id="2060905"/>
    <lineage>
        <taxon>Eukaryota</taxon>
        <taxon>Fungi</taxon>
        <taxon>Dikarya</taxon>
        <taxon>Ascomycota</taxon>
        <taxon>Pezizomycotina</taxon>
        <taxon>Eurotiomycetes</taxon>
        <taxon>Eurotiomycetidae</taxon>
        <taxon>Onygenales</taxon>
        <taxon>Ajellomycetaceae</taxon>
        <taxon>Blastomyces</taxon>
    </lineage>
</organism>
<keyword evidence="6 15" id="KW-0808">Transferase</keyword>
<keyword evidence="14" id="KW-0753">Steroid metabolism</keyword>
<dbReference type="SFLD" id="SFLDG01018">
    <property type="entry name" value="Squalene/Phytoene_Synthase_Lik"/>
    <property type="match status" value="1"/>
</dbReference>
<dbReference type="GO" id="GO:0045338">
    <property type="term" value="P:farnesyl diphosphate metabolic process"/>
    <property type="evidence" value="ECO:0007669"/>
    <property type="project" value="InterPro"/>
</dbReference>
<evidence type="ECO:0000256" key="7">
    <source>
        <dbReference type="ARBA" id="ARBA00022692"/>
    </source>
</evidence>
<dbReference type="InterPro" id="IPR044844">
    <property type="entry name" value="Trans_IPPS_euk-type"/>
</dbReference>
<sequence>MPSARDVAYYLFHVQELRAIIRWMRLRKPVHPRDESKESRNLKECYRFLALTSRSFVAVCQELHPELLLPVVVFYLVLRALDTIEDDMTLGIEEKEPLLRNFYTHVDDESWTFDGSGPDEKDREVLVSFDCVAREFNLLKGEYRDIIRDIAKGMGNGMADYARMADGNANGLSVKTIKDYELYCHYVAGLVGEGLTRLFVQADFVDPSLLTQKPELMESMGQLLQQTNIIRDIREDYDSGRYFWPEEVWSKYVDNFGELFLPQNREKALQCSSEMVLMALTRADECLAYMAGVSEQSTFNFVAIPQTMAIATLELCFQNPAVFSRNVKLSRGSACQIMLESTGEFQQVCGVFRRYARRIQRKNNPSDPHYLDINNACDKIERFFESNFPEEAAKRRAQTARKGALYLVVATLGVITAVMVRDTRRTWRMRANRHYRLAPAGFRVEKRQPFLAQVPDAGEKHIKSVQQAM</sequence>
<name>A0A2B7WN71_9EURO</name>
<evidence type="ECO:0000256" key="11">
    <source>
        <dbReference type="ARBA" id="ARBA00023098"/>
    </source>
</evidence>
<keyword evidence="12 15" id="KW-0472">Membrane</keyword>
<evidence type="ECO:0000256" key="3">
    <source>
        <dbReference type="ARBA" id="ARBA00006251"/>
    </source>
</evidence>
<dbReference type="InterPro" id="IPR019845">
    <property type="entry name" value="Squalene/phytoene_synthase_CS"/>
</dbReference>
<keyword evidence="13" id="KW-1207">Sterol metabolism</keyword>
<keyword evidence="5" id="KW-0444">Lipid biosynthesis</keyword>
<dbReference type="InterPro" id="IPR006449">
    <property type="entry name" value="Squal_synth-like"/>
</dbReference>
<comment type="function">
    <text evidence="15">Catalyzes the condensation of 2 farnesyl pyrophosphate (FPP) moieties to form squalene.</text>
</comment>
<dbReference type="InterPro" id="IPR033904">
    <property type="entry name" value="Trans_IPPS_HH"/>
</dbReference>
<dbReference type="AlphaFoldDB" id="A0A2B7WN71"/>
<dbReference type="SFLD" id="SFLDS00005">
    <property type="entry name" value="Isoprenoid_Synthase_Type_I"/>
    <property type="match status" value="1"/>
</dbReference>
<reference evidence="16 17" key="1">
    <citation type="submission" date="2017-10" db="EMBL/GenBank/DDBJ databases">
        <title>Comparative genomics in systemic dimorphic fungi from Ajellomycetaceae.</title>
        <authorList>
            <person name="Munoz J.F."/>
            <person name="Mcewen J.G."/>
            <person name="Clay O.K."/>
            <person name="Cuomo C.A."/>
        </authorList>
    </citation>
    <scope>NUCLEOTIDE SEQUENCE [LARGE SCALE GENOMIC DNA]</scope>
    <source>
        <strain evidence="16 17">UAMH130</strain>
    </source>
</reference>
<comment type="similarity">
    <text evidence="3 15">Belongs to the phytoene/squalene synthase family.</text>
</comment>
<dbReference type="InterPro" id="IPR002060">
    <property type="entry name" value="Squ/phyt_synthse"/>
</dbReference>
<dbReference type="CDD" id="cd00683">
    <property type="entry name" value="Trans_IPPS_HH"/>
    <property type="match status" value="1"/>
</dbReference>
<keyword evidence="7 15" id="KW-0812">Transmembrane</keyword>
<dbReference type="EC" id="2.5.1.21" evidence="4 15"/>
<evidence type="ECO:0000256" key="13">
    <source>
        <dbReference type="ARBA" id="ARBA00023166"/>
    </source>
</evidence>
<evidence type="ECO:0000256" key="15">
    <source>
        <dbReference type="RuleBase" id="RU368088"/>
    </source>
</evidence>
<evidence type="ECO:0000313" key="16">
    <source>
        <dbReference type="EMBL" id="PGG98056.1"/>
    </source>
</evidence>
<protein>
    <recommendedName>
        <fullName evidence="4 15">Squalene synthase</fullName>
        <shortName evidence="15">SQS</shortName>
        <shortName evidence="15">SS</shortName>
        <ecNumber evidence="4 15">2.5.1.21</ecNumber>
    </recommendedName>
</protein>
<dbReference type="Gene3D" id="1.10.600.10">
    <property type="entry name" value="Farnesyl Diphosphate Synthase"/>
    <property type="match status" value="1"/>
</dbReference>
<keyword evidence="11" id="KW-0443">Lipid metabolism</keyword>
<evidence type="ECO:0000256" key="1">
    <source>
        <dbReference type="ARBA" id="ARBA00001946"/>
    </source>
</evidence>
<dbReference type="EMBL" id="PDNC01000129">
    <property type="protein sequence ID" value="PGG98056.1"/>
    <property type="molecule type" value="Genomic_DNA"/>
</dbReference>
<evidence type="ECO:0000256" key="12">
    <source>
        <dbReference type="ARBA" id="ARBA00023136"/>
    </source>
</evidence>
<dbReference type="FunFam" id="1.10.600.10:FF:000003">
    <property type="entry name" value="Farnesyl-diphosphate farnesyltransferase 1"/>
    <property type="match status" value="1"/>
</dbReference>
<keyword evidence="8" id="KW-0752">Steroid biosynthesis</keyword>
<feature type="transmembrane region" description="Helical" evidence="15">
    <location>
        <begin position="403"/>
        <end position="420"/>
    </location>
</feature>
<dbReference type="PANTHER" id="PTHR11626:SF2">
    <property type="entry name" value="SQUALENE SYNTHASE"/>
    <property type="match status" value="1"/>
</dbReference>
<keyword evidence="17" id="KW-1185">Reference proteome</keyword>
<dbReference type="GO" id="GO:0051996">
    <property type="term" value="F:squalene synthase [NAD(P)H] activity"/>
    <property type="evidence" value="ECO:0007669"/>
    <property type="project" value="UniProtKB-UniRule"/>
</dbReference>
<dbReference type="NCBIfam" id="TIGR01559">
    <property type="entry name" value="squal_synth"/>
    <property type="match status" value="1"/>
</dbReference>
<comment type="caution">
    <text evidence="16">The sequence shown here is derived from an EMBL/GenBank/DDBJ whole genome shotgun (WGS) entry which is preliminary data.</text>
</comment>
<evidence type="ECO:0000256" key="8">
    <source>
        <dbReference type="ARBA" id="ARBA00022955"/>
    </source>
</evidence>
<proteinExistence type="inferred from homology"/>
<evidence type="ECO:0000313" key="17">
    <source>
        <dbReference type="Proteomes" id="UP000224080"/>
    </source>
</evidence>
<dbReference type="Proteomes" id="UP000224080">
    <property type="component" value="Unassembled WGS sequence"/>
</dbReference>
<dbReference type="SUPFAM" id="SSF48576">
    <property type="entry name" value="Terpenoid synthases"/>
    <property type="match status" value="1"/>
</dbReference>
<dbReference type="STRING" id="2060905.A0A2B7WN71"/>
<keyword evidence="10" id="KW-0756">Sterol biosynthesis</keyword>
<dbReference type="Pfam" id="PF00494">
    <property type="entry name" value="SQS_PSY"/>
    <property type="match status" value="1"/>
</dbReference>
<dbReference type="PROSITE" id="PS01044">
    <property type="entry name" value="SQUALEN_PHYTOEN_SYN_1"/>
    <property type="match status" value="1"/>
</dbReference>
<comment type="pathway">
    <text evidence="15">Terpene metabolism; lanosterol biosynthesis; lanosterol from farnesyl diphosphate: step 1/3.</text>
</comment>
<dbReference type="InterPro" id="IPR008949">
    <property type="entry name" value="Isoprenoid_synthase_dom_sf"/>
</dbReference>